<evidence type="ECO:0000313" key="2">
    <source>
        <dbReference type="Proteomes" id="UP000072236"/>
    </source>
</evidence>
<accession>A0AAC9F9M3</accession>
<dbReference type="AlphaFoldDB" id="A0AAC9F9M3"/>
<evidence type="ECO:0000313" key="1">
    <source>
        <dbReference type="EMBL" id="AMQ94747.1"/>
    </source>
</evidence>
<dbReference type="InterPro" id="IPR009369">
    <property type="entry name" value="LktC"/>
</dbReference>
<dbReference type="EMBL" id="CP012959">
    <property type="protein sequence ID" value="AMQ94747.1"/>
    <property type="molecule type" value="Genomic_DNA"/>
</dbReference>
<protein>
    <submittedName>
        <fullName evidence="1">Serine hydroxymethyltransferase</fullName>
    </submittedName>
</protein>
<dbReference type="RefSeq" id="WP_061866587.1">
    <property type="nucleotide sequence ID" value="NZ_CP012959.1"/>
</dbReference>
<dbReference type="KEGG" id="aact:ACT75_09595"/>
<gene>
    <name evidence="1" type="ORF">ACT75_09595</name>
</gene>
<reference evidence="1 2" key="1">
    <citation type="submission" date="2015-10" db="EMBL/GenBank/DDBJ databases">
        <title>Tn-seq of a polymicrobial infection.</title>
        <authorList>
            <person name="Stacy A."/>
            <person name="Rumbaugh K.P."/>
            <person name="Whiteley M."/>
        </authorList>
    </citation>
    <scope>NUCLEOTIDE SEQUENCE [LARGE SCALE GENOMIC DNA]</scope>
    <source>
        <strain evidence="1 2">624</strain>
    </source>
</reference>
<organism evidence="1 2">
    <name type="scientific">Aggregatibacter actinomycetemcomitans</name>
    <name type="common">Actinobacillus actinomycetemcomitans</name>
    <name type="synonym">Haemophilus actinomycetemcomitans</name>
    <dbReference type="NCBI Taxonomy" id="714"/>
    <lineage>
        <taxon>Bacteria</taxon>
        <taxon>Pseudomonadati</taxon>
        <taxon>Pseudomonadota</taxon>
        <taxon>Gammaproteobacteria</taxon>
        <taxon>Pasteurellales</taxon>
        <taxon>Pasteurellaceae</taxon>
        <taxon>Aggregatibacter</taxon>
    </lineage>
</organism>
<dbReference type="Proteomes" id="UP000072236">
    <property type="component" value="Chromosome"/>
</dbReference>
<name>A0AAC9F9M3_AGGAC</name>
<sequence length="150" mass="17480">MSGTEYAPFYLRFIQFPSNEVLLYEYWKLVQNFVQKVSKITVRLAQIVGIPGEKTIWKYQSTFNDGMLEGEAAKQEVSLTLRNSALLVASAIVIHFKSNFTNLLILSQITQYCRHRPKPKKSKYFPLYLSCLLRRRLTEFKITLLPLPWG</sequence>
<proteinExistence type="predicted"/>
<dbReference type="Pfam" id="PF06261">
    <property type="entry name" value="LktC"/>
    <property type="match status" value="1"/>
</dbReference>